<keyword evidence="3" id="KW-0808">Transferase</keyword>
<evidence type="ECO:0000313" key="3">
    <source>
        <dbReference type="EMBL" id="QXM06342.1"/>
    </source>
</evidence>
<keyword evidence="4" id="KW-1185">Reference proteome</keyword>
<dbReference type="EC" id="2.4.-.-" evidence="3"/>
<dbReference type="RefSeq" id="WP_218283038.1">
    <property type="nucleotide sequence ID" value="NZ_CP078093.1"/>
</dbReference>
<dbReference type="EMBL" id="CP078093">
    <property type="protein sequence ID" value="QXM06342.1"/>
    <property type="molecule type" value="Genomic_DNA"/>
</dbReference>
<dbReference type="Pfam" id="PF13432">
    <property type="entry name" value="TPR_16"/>
    <property type="match status" value="1"/>
</dbReference>
<dbReference type="PANTHER" id="PTHR43630:SF2">
    <property type="entry name" value="GLYCOSYLTRANSFERASE"/>
    <property type="match status" value="1"/>
</dbReference>
<dbReference type="Pfam" id="PF13181">
    <property type="entry name" value="TPR_8"/>
    <property type="match status" value="3"/>
</dbReference>
<keyword evidence="1" id="KW-0802">TPR repeat</keyword>
<evidence type="ECO:0000256" key="1">
    <source>
        <dbReference type="PROSITE-ProRule" id="PRU00339"/>
    </source>
</evidence>
<sequence>MLLSLCVIAKNEEKNLSRCLESAKNIVDEIIVVDTGSTDSTVKIAKSYGAKVFYYEWNDNFSEAKNFAFDQAKGDWILTMDADEELNSLDQNKVLPLLDNDDIDIYIFQTLSYIGNKPGLETASNLNIRLIRNNKGYYYKGAIHEQICNKNNPIIENSKVKIEKIIVYHYGYLKTVAKEKKKSDRNMQLLKKILKEDPNNHFHLFNIGNEYLRLEQFEKALEYYYKVYKKFTPKSAVTPKLLLRMILSLDALHKYDEEMEVINKGLCYYDKFTDLVYLKACLYHKQKKYSLAIKEFKKCLIMGEAPIDLCNMNDVGGYKASYALGEIYLELGDYDEAYNYYIKTIKAKPSFHIPLYRIAEILMKKEKKIDIVKLQLERFFEIPLNVEAYTKLGDIFFEKEEYDVALEYFLKAKDILKEDTRLNYYVGMSYLFMKDYKEAYSYFEKIKGGDYYKQAVYKMILCEILSNNIENTKRLFCTAKTFKDPYMYLIYKSFKNLVEEKVCSVISEDKEESKIFSDRIFMLLNVLIKIATPEIFEKSLQLLNLIDNDEVLLRLAKLYYSNRYYQLAYQEFIRSIKIFGRIDREGLEMMKNALDQSSLFTT</sequence>
<dbReference type="SMART" id="SM00028">
    <property type="entry name" value="TPR"/>
    <property type="match status" value="5"/>
</dbReference>
<organism evidence="3 4">
    <name type="scientific">Crassaminicella indica</name>
    <dbReference type="NCBI Taxonomy" id="2855394"/>
    <lineage>
        <taxon>Bacteria</taxon>
        <taxon>Bacillati</taxon>
        <taxon>Bacillota</taxon>
        <taxon>Clostridia</taxon>
        <taxon>Eubacteriales</taxon>
        <taxon>Clostridiaceae</taxon>
        <taxon>Crassaminicella</taxon>
    </lineage>
</organism>
<feature type="repeat" description="TPR" evidence="1">
    <location>
        <begin position="386"/>
        <end position="419"/>
    </location>
</feature>
<dbReference type="Proteomes" id="UP000886818">
    <property type="component" value="Chromosome"/>
</dbReference>
<reference evidence="3" key="1">
    <citation type="submission" date="2021-07" db="EMBL/GenBank/DDBJ databases">
        <title>Complete genome sequence of Crassaminicella sp. 143-21, isolated from a deep-sea hydrothermal vent.</title>
        <authorList>
            <person name="Li X."/>
        </authorList>
    </citation>
    <scope>NUCLEOTIDE SEQUENCE</scope>
    <source>
        <strain evidence="3">143-21</strain>
    </source>
</reference>
<proteinExistence type="predicted"/>
<dbReference type="PANTHER" id="PTHR43630">
    <property type="entry name" value="POLY-BETA-1,6-N-ACETYL-D-GLUCOSAMINE SYNTHASE"/>
    <property type="match status" value="1"/>
</dbReference>
<dbReference type="CDD" id="cd02511">
    <property type="entry name" value="Beta4Glucosyltransferase"/>
    <property type="match status" value="1"/>
</dbReference>
<name>A0ABX8RBB4_9CLOT</name>
<dbReference type="InterPro" id="IPR001173">
    <property type="entry name" value="Glyco_trans_2-like"/>
</dbReference>
<dbReference type="Pfam" id="PF00535">
    <property type="entry name" value="Glycos_transf_2"/>
    <property type="match status" value="1"/>
</dbReference>
<dbReference type="PROSITE" id="PS50005">
    <property type="entry name" value="TPR"/>
    <property type="match status" value="2"/>
</dbReference>
<evidence type="ECO:0000313" key="4">
    <source>
        <dbReference type="Proteomes" id="UP000886818"/>
    </source>
</evidence>
<feature type="domain" description="Glycosyltransferase 2-like" evidence="2">
    <location>
        <begin position="4"/>
        <end position="132"/>
    </location>
</feature>
<gene>
    <name evidence="3" type="ORF">KVH43_00720</name>
</gene>
<dbReference type="InterPro" id="IPR019734">
    <property type="entry name" value="TPR_rpt"/>
</dbReference>
<dbReference type="PROSITE" id="PS50293">
    <property type="entry name" value="TPR_REGION"/>
    <property type="match status" value="1"/>
</dbReference>
<evidence type="ECO:0000259" key="2">
    <source>
        <dbReference type="Pfam" id="PF00535"/>
    </source>
</evidence>
<keyword evidence="3" id="KW-0328">Glycosyltransferase</keyword>
<feature type="repeat" description="TPR" evidence="1">
    <location>
        <begin position="318"/>
        <end position="351"/>
    </location>
</feature>
<accession>A0ABX8RBB4</accession>
<protein>
    <submittedName>
        <fullName evidence="3">Glycosyltransferase</fullName>
        <ecNumber evidence="3">2.4.-.-</ecNumber>
    </submittedName>
</protein>
<dbReference type="GO" id="GO:0016757">
    <property type="term" value="F:glycosyltransferase activity"/>
    <property type="evidence" value="ECO:0007669"/>
    <property type="project" value="UniProtKB-KW"/>
</dbReference>